<dbReference type="GO" id="GO:0032977">
    <property type="term" value="F:membrane insertase activity"/>
    <property type="evidence" value="ECO:0007669"/>
    <property type="project" value="InterPro"/>
</dbReference>
<dbReference type="EMBL" id="CP117826">
    <property type="protein sequence ID" value="XCC61506.1"/>
    <property type="molecule type" value="Genomic_DNA"/>
</dbReference>
<keyword evidence="5" id="KW-0653">Protein transport</keyword>
<dbReference type="InterPro" id="IPR028055">
    <property type="entry name" value="YidC/Oxa/ALB_C"/>
</dbReference>
<dbReference type="NCBIfam" id="TIGR03592">
    <property type="entry name" value="yidC_oxa1_cterm"/>
    <property type="match status" value="1"/>
</dbReference>
<evidence type="ECO:0000256" key="4">
    <source>
        <dbReference type="ARBA" id="ARBA00022692"/>
    </source>
</evidence>
<proteinExistence type="inferred from homology"/>
<organism evidence="12">
    <name type="scientific">Christensenella massiliensis</name>
    <dbReference type="NCBI Taxonomy" id="1805714"/>
    <lineage>
        <taxon>Bacteria</taxon>
        <taxon>Bacillati</taxon>
        <taxon>Bacillota</taxon>
        <taxon>Clostridia</taxon>
        <taxon>Christensenellales</taxon>
        <taxon>Christensenellaceae</taxon>
        <taxon>Christensenella</taxon>
    </lineage>
</organism>
<dbReference type="AlphaFoldDB" id="A0AAU8A608"/>
<evidence type="ECO:0000256" key="10">
    <source>
        <dbReference type="SAM" id="Phobius"/>
    </source>
</evidence>
<keyword evidence="3" id="KW-1003">Cell membrane</keyword>
<accession>A0AAU8A608</accession>
<evidence type="ECO:0000259" key="11">
    <source>
        <dbReference type="Pfam" id="PF02096"/>
    </source>
</evidence>
<keyword evidence="2" id="KW-0813">Transport</keyword>
<dbReference type="RefSeq" id="WP_353422958.1">
    <property type="nucleotide sequence ID" value="NZ_CP117826.1"/>
</dbReference>
<evidence type="ECO:0000256" key="1">
    <source>
        <dbReference type="ARBA" id="ARBA00004651"/>
    </source>
</evidence>
<keyword evidence="8" id="KW-0143">Chaperone</keyword>
<evidence type="ECO:0000256" key="9">
    <source>
        <dbReference type="RuleBase" id="RU003945"/>
    </source>
</evidence>
<comment type="similarity">
    <text evidence="9">Belongs to the OXA1/ALB3/YidC family.</text>
</comment>
<evidence type="ECO:0000256" key="6">
    <source>
        <dbReference type="ARBA" id="ARBA00022989"/>
    </source>
</evidence>
<evidence type="ECO:0000313" key="12">
    <source>
        <dbReference type="EMBL" id="XCC61506.1"/>
    </source>
</evidence>
<gene>
    <name evidence="12" type="ORF">PUP29_08175</name>
</gene>
<evidence type="ECO:0000256" key="7">
    <source>
        <dbReference type="ARBA" id="ARBA00023136"/>
    </source>
</evidence>
<dbReference type="PANTHER" id="PTHR12428:SF65">
    <property type="entry name" value="CYTOCHROME C OXIDASE ASSEMBLY PROTEIN COX18, MITOCHONDRIAL"/>
    <property type="match status" value="1"/>
</dbReference>
<feature type="transmembrane region" description="Helical" evidence="10">
    <location>
        <begin position="27"/>
        <end position="47"/>
    </location>
</feature>
<keyword evidence="4 9" id="KW-0812">Transmembrane</keyword>
<dbReference type="PANTHER" id="PTHR12428">
    <property type="entry name" value="OXA1"/>
    <property type="match status" value="1"/>
</dbReference>
<feature type="transmembrane region" description="Helical" evidence="10">
    <location>
        <begin position="283"/>
        <end position="308"/>
    </location>
</feature>
<reference evidence="12" key="1">
    <citation type="submission" date="2023-02" db="EMBL/GenBank/DDBJ databases">
        <title>Gut commensal Christensenella minuta modulates host metabolism via a new class of secondary bile acids.</title>
        <authorList>
            <person name="Liu C."/>
        </authorList>
    </citation>
    <scope>NUCLEOTIDE SEQUENCE</scope>
    <source>
        <strain evidence="12">CA70</strain>
    </source>
</reference>
<feature type="transmembrane region" description="Helical" evidence="10">
    <location>
        <begin position="94"/>
        <end position="117"/>
    </location>
</feature>
<dbReference type="CDD" id="cd20070">
    <property type="entry name" value="5TM_YidC_Alb3"/>
    <property type="match status" value="1"/>
</dbReference>
<feature type="domain" description="Membrane insertase YidC/Oxa/ALB C-terminal" evidence="11">
    <location>
        <begin position="27"/>
        <end position="322"/>
    </location>
</feature>
<protein>
    <submittedName>
        <fullName evidence="12">YidC/Oxa1 family membrane protein insertase</fullName>
    </submittedName>
</protein>
<dbReference type="GO" id="GO:0005886">
    <property type="term" value="C:plasma membrane"/>
    <property type="evidence" value="ECO:0007669"/>
    <property type="project" value="UniProtKB-SubCell"/>
</dbReference>
<dbReference type="GO" id="GO:0015031">
    <property type="term" value="P:protein transport"/>
    <property type="evidence" value="ECO:0007669"/>
    <property type="project" value="UniProtKB-KW"/>
</dbReference>
<dbReference type="InterPro" id="IPR047196">
    <property type="entry name" value="YidC_ALB_C"/>
</dbReference>
<sequence length="337" mass="37481">MDFLYNNFLSDFFVICMKGVHSIFADYALSIVVLTILIRLCLLPLDLKQRNNQAKMSALGPEIQSLQKRYANNPGQLQKKQQELYRKMNIHPMLGCLPMLIQLPILFAFFGAMRVIASEQTIALMLNAAQNGAETVQLTPFFWVHNLWQPDNFIGANASILPSAESFLSYVQSNQTFIQPQTMALLESQGLLDFSSGVMQVPADTYNTLCAQILQANGYWSGSIADGYATNMNGFLILPALAGVALFLQQKFNPAAANNAMTAATTAAQTKEQQEAQGCTNKMMLWMMPIFSVFICATSNTAFALYWFTSSLYAFSQMQIVNLFKKAKAKKQDITVS</sequence>
<keyword evidence="6 10" id="KW-1133">Transmembrane helix</keyword>
<dbReference type="GO" id="GO:0051205">
    <property type="term" value="P:protein insertion into membrane"/>
    <property type="evidence" value="ECO:0007669"/>
    <property type="project" value="TreeGrafter"/>
</dbReference>
<keyword evidence="7 10" id="KW-0472">Membrane</keyword>
<dbReference type="Pfam" id="PF02096">
    <property type="entry name" value="60KD_IMP"/>
    <property type="match status" value="1"/>
</dbReference>
<dbReference type="InterPro" id="IPR001708">
    <property type="entry name" value="YidC/ALB3/OXA1/COX18"/>
</dbReference>
<name>A0AAU8A608_9FIRM</name>
<evidence type="ECO:0000256" key="2">
    <source>
        <dbReference type="ARBA" id="ARBA00022448"/>
    </source>
</evidence>
<comment type="subcellular location">
    <subcellularLocation>
        <location evidence="1">Cell membrane</location>
        <topology evidence="1">Multi-pass membrane protein</topology>
    </subcellularLocation>
    <subcellularLocation>
        <location evidence="9">Membrane</location>
        <topology evidence="9">Multi-pass membrane protein</topology>
    </subcellularLocation>
</comment>
<evidence type="ECO:0000256" key="3">
    <source>
        <dbReference type="ARBA" id="ARBA00022475"/>
    </source>
</evidence>
<evidence type="ECO:0000256" key="5">
    <source>
        <dbReference type="ARBA" id="ARBA00022927"/>
    </source>
</evidence>
<evidence type="ECO:0000256" key="8">
    <source>
        <dbReference type="ARBA" id="ARBA00023186"/>
    </source>
</evidence>